<protein>
    <submittedName>
        <fullName evidence="2">Uncharacterized protein</fullName>
    </submittedName>
</protein>
<keyword evidence="3" id="KW-1185">Reference proteome</keyword>
<name>A0A840J4Z0_9PSEU</name>
<keyword evidence="1" id="KW-1133">Transmembrane helix</keyword>
<keyword evidence="1" id="KW-0812">Transmembrane</keyword>
<dbReference type="EMBL" id="JACHMG010000001">
    <property type="protein sequence ID" value="MBB4688502.1"/>
    <property type="molecule type" value="Genomic_DNA"/>
</dbReference>
<gene>
    <name evidence="2" type="ORF">BJY18_005987</name>
</gene>
<evidence type="ECO:0000313" key="2">
    <source>
        <dbReference type="EMBL" id="MBB4688502.1"/>
    </source>
</evidence>
<accession>A0A840J4Z0</accession>
<dbReference type="AlphaFoldDB" id="A0A840J4Z0"/>
<organism evidence="2 3">
    <name type="scientific">Amycolatopsis jiangsuensis</name>
    <dbReference type="NCBI Taxonomy" id="1181879"/>
    <lineage>
        <taxon>Bacteria</taxon>
        <taxon>Bacillati</taxon>
        <taxon>Actinomycetota</taxon>
        <taxon>Actinomycetes</taxon>
        <taxon>Pseudonocardiales</taxon>
        <taxon>Pseudonocardiaceae</taxon>
        <taxon>Amycolatopsis</taxon>
    </lineage>
</organism>
<evidence type="ECO:0000313" key="3">
    <source>
        <dbReference type="Proteomes" id="UP000581769"/>
    </source>
</evidence>
<dbReference type="Proteomes" id="UP000581769">
    <property type="component" value="Unassembled WGS sequence"/>
</dbReference>
<comment type="caution">
    <text evidence="2">The sequence shown here is derived from an EMBL/GenBank/DDBJ whole genome shotgun (WGS) entry which is preliminary data.</text>
</comment>
<feature type="transmembrane region" description="Helical" evidence="1">
    <location>
        <begin position="6"/>
        <end position="27"/>
    </location>
</feature>
<keyword evidence="1" id="KW-0472">Membrane</keyword>
<proteinExistence type="predicted"/>
<reference evidence="2 3" key="1">
    <citation type="submission" date="2020-08" db="EMBL/GenBank/DDBJ databases">
        <title>Sequencing the genomes of 1000 actinobacteria strains.</title>
        <authorList>
            <person name="Klenk H.-P."/>
        </authorList>
    </citation>
    <scope>NUCLEOTIDE SEQUENCE [LARGE SCALE GENOMIC DNA]</scope>
    <source>
        <strain evidence="2 3">DSM 45859</strain>
    </source>
</reference>
<evidence type="ECO:0000256" key="1">
    <source>
        <dbReference type="SAM" id="Phobius"/>
    </source>
</evidence>
<sequence>MTQAVVVGMVSFGLMVAAAGGVLWYTARARRDP</sequence>